<dbReference type="KEGG" id="chig:CH63R_09594"/>
<proteinExistence type="predicted"/>
<organism evidence="1 2">
    <name type="scientific">Colletotrichum higginsianum (strain IMI 349063)</name>
    <name type="common">Crucifer anthracnose fungus</name>
    <dbReference type="NCBI Taxonomy" id="759273"/>
    <lineage>
        <taxon>Eukaryota</taxon>
        <taxon>Fungi</taxon>
        <taxon>Dikarya</taxon>
        <taxon>Ascomycota</taxon>
        <taxon>Pezizomycotina</taxon>
        <taxon>Sordariomycetes</taxon>
        <taxon>Hypocreomycetidae</taxon>
        <taxon>Glomerellales</taxon>
        <taxon>Glomerellaceae</taxon>
        <taxon>Colletotrichum</taxon>
        <taxon>Colletotrichum destructivum species complex</taxon>
    </lineage>
</organism>
<dbReference type="VEuPathDB" id="FungiDB:CH63R_09594"/>
<evidence type="ECO:0008006" key="3">
    <source>
        <dbReference type="Google" id="ProtNLM"/>
    </source>
</evidence>
<evidence type="ECO:0000313" key="1">
    <source>
        <dbReference type="EMBL" id="OBR08073.1"/>
    </source>
</evidence>
<dbReference type="Proteomes" id="UP000092177">
    <property type="component" value="Chromosome 6"/>
</dbReference>
<reference evidence="2" key="1">
    <citation type="journal article" date="2017" name="BMC Genomics">
        <title>Gapless genome assembly of Colletotrichum higginsianum reveals chromosome structure and association of transposable elements with secondary metabolite gene clusters.</title>
        <authorList>
            <person name="Dallery J.-F."/>
            <person name="Lapalu N."/>
            <person name="Zampounis A."/>
            <person name="Pigne S."/>
            <person name="Luyten I."/>
            <person name="Amselem J."/>
            <person name="Wittenberg A.H.J."/>
            <person name="Zhou S."/>
            <person name="de Queiroz M.V."/>
            <person name="Robin G.P."/>
            <person name="Auger A."/>
            <person name="Hainaut M."/>
            <person name="Henrissat B."/>
            <person name="Kim K.-T."/>
            <person name="Lee Y.-H."/>
            <person name="Lespinet O."/>
            <person name="Schwartz D.C."/>
            <person name="Thon M.R."/>
            <person name="O'Connell R.J."/>
        </authorList>
    </citation>
    <scope>NUCLEOTIDE SEQUENCE [LARGE SCALE GENOMIC DNA]</scope>
    <source>
        <strain evidence="2">IMI 349063</strain>
    </source>
</reference>
<dbReference type="EMBL" id="LTAN01000006">
    <property type="protein sequence ID" value="OBR08073.1"/>
    <property type="molecule type" value="Genomic_DNA"/>
</dbReference>
<dbReference type="AlphaFoldDB" id="A0A1B7Y7M8"/>
<sequence>MSALFNTAMAVESSELRLDTLATKVVSDDMMALLFEKRPARKSLLAALHVALSLVEEHIRLRRTKVLMASGPSGEAVDRSLIHVIRSCLINRELVDTLLFGASVYYRQGEVFTHVISSLDMDVLLRLLQAKSPGQAAFTTAWQAIWVQAFLKVCQEDQLDLGLISTLLEAGAPVEHSAGTCFLHAASTFQLPLLKMLGSKVVDETLFSSAFSSAVDRSEEEGTEPHHIPTLQYLLRNGAKSRVVFETVHAAAAPCKLPALQMLAETTGVDETLFTFVFDQVIRREDVWHTTDHVRVVELLPEHGATGEPVAALLLMASTATLKDDAPSLPVDVLLGGKRERQLQGRRSRPDGGGV</sequence>
<dbReference type="RefSeq" id="XP_018156591.1">
    <property type="nucleotide sequence ID" value="XM_018304568.1"/>
</dbReference>
<gene>
    <name evidence="1" type="ORF">CH63R_09594</name>
</gene>
<dbReference type="GeneID" id="28868675"/>
<accession>A0A1B7Y7M8</accession>
<comment type="caution">
    <text evidence="1">The sequence shown here is derived from an EMBL/GenBank/DDBJ whole genome shotgun (WGS) entry which is preliminary data.</text>
</comment>
<name>A0A1B7Y7M8_COLHI</name>
<protein>
    <recommendedName>
        <fullName evidence="3">Ankyrin repeat protein</fullName>
    </recommendedName>
</protein>
<keyword evidence="2" id="KW-1185">Reference proteome</keyword>
<evidence type="ECO:0000313" key="2">
    <source>
        <dbReference type="Proteomes" id="UP000092177"/>
    </source>
</evidence>